<dbReference type="Proteomes" id="UP000037729">
    <property type="component" value="Unassembled WGS sequence"/>
</dbReference>
<dbReference type="CDD" id="cd02511">
    <property type="entry name" value="Beta4Glucosyltransferase"/>
    <property type="match status" value="1"/>
</dbReference>
<dbReference type="OrthoDB" id="46222at2157"/>
<sequence length="264" mass="31120">MKSLSVCTATYNNSDTIRRALDSINSLADEIVVLDSHSTDGTRDIVDEYANSVIYDYEFEGFADMFRTATEKSSNEWVLFVDADEEVKEDLAREIQNTLDSPSEDAYQAEKKNRMWGEWMHATHKPRPILARKQALSWDDSLVGEEWKVREEFTTGELRNPIHHYAYDDIDEYLEKWVRYTAADALDEWRAGHTPSIPKYYFKGIAAFWYRYIYEKAVLDGWQGLFFAVMSGVFYPVVDAKMRYIQMVQRQNEDWEDWWIETKL</sequence>
<dbReference type="PANTHER" id="PTHR43630">
    <property type="entry name" value="POLY-BETA-1,6-N-ACETYL-D-GLUCOSAMINE SYNTHASE"/>
    <property type="match status" value="1"/>
</dbReference>
<dbReference type="InterPro" id="IPR001173">
    <property type="entry name" value="Glyco_trans_2-like"/>
</dbReference>
<evidence type="ECO:0000259" key="1">
    <source>
        <dbReference type="Pfam" id="PF00535"/>
    </source>
</evidence>
<comment type="caution">
    <text evidence="2">The sequence shown here is derived from an EMBL/GenBank/DDBJ whole genome shotgun (WGS) entry which is preliminary data.</text>
</comment>
<evidence type="ECO:0000313" key="3">
    <source>
        <dbReference type="Proteomes" id="UP000037729"/>
    </source>
</evidence>
<dbReference type="Gene3D" id="3.90.550.10">
    <property type="entry name" value="Spore Coat Polysaccharide Biosynthesis Protein SpsA, Chain A"/>
    <property type="match status" value="1"/>
</dbReference>
<dbReference type="AlphaFoldDB" id="A0A0M9AJ52"/>
<protein>
    <recommendedName>
        <fullName evidence="1">Glycosyltransferase 2-like domain-containing protein</fullName>
    </recommendedName>
</protein>
<name>A0A0M9AJ52_9EURY</name>
<dbReference type="Pfam" id="PF00535">
    <property type="entry name" value="Glycos_transf_2"/>
    <property type="match status" value="1"/>
</dbReference>
<feature type="domain" description="Glycosyltransferase 2-like" evidence="1">
    <location>
        <begin position="5"/>
        <end position="126"/>
    </location>
</feature>
<dbReference type="PANTHER" id="PTHR43630:SF2">
    <property type="entry name" value="GLYCOSYLTRANSFERASE"/>
    <property type="match status" value="1"/>
</dbReference>
<dbReference type="PATRIC" id="fig|1705562.3.peg.3674"/>
<reference evidence="2 3" key="1">
    <citation type="submission" date="2015-08" db="EMBL/GenBank/DDBJ databases">
        <title>Genomes of Isolates from Cabo Rojo, PR.</title>
        <authorList>
            <person name="Sanchez-Nieves R.L."/>
            <person name="Montalvo-Rodriguez R."/>
        </authorList>
    </citation>
    <scope>NUCLEOTIDE SEQUENCE [LARGE SCALE GENOMIC DNA]</scope>
    <source>
        <strain evidence="2 3">SL3</strain>
    </source>
</reference>
<organism evidence="2 3">
    <name type="scientific">Haloarcula rubripromontorii</name>
    <dbReference type="NCBI Taxonomy" id="1705562"/>
    <lineage>
        <taxon>Archaea</taxon>
        <taxon>Methanobacteriati</taxon>
        <taxon>Methanobacteriota</taxon>
        <taxon>Stenosarchaea group</taxon>
        <taxon>Halobacteria</taxon>
        <taxon>Halobacteriales</taxon>
        <taxon>Haloarculaceae</taxon>
        <taxon>Haloarcula</taxon>
    </lineage>
</organism>
<evidence type="ECO:0000313" key="2">
    <source>
        <dbReference type="EMBL" id="KOX91701.1"/>
    </source>
</evidence>
<accession>A0A0M9AJ52</accession>
<keyword evidence="3" id="KW-1185">Reference proteome</keyword>
<gene>
    <name evidence="2" type="ORF">AMS69_16430</name>
</gene>
<dbReference type="SUPFAM" id="SSF53448">
    <property type="entry name" value="Nucleotide-diphospho-sugar transferases"/>
    <property type="match status" value="1"/>
</dbReference>
<dbReference type="STRING" id="1705562.AMS69_16430"/>
<proteinExistence type="predicted"/>
<dbReference type="RefSeq" id="WP_053969148.1">
    <property type="nucleotide sequence ID" value="NZ_LIUF01000006.1"/>
</dbReference>
<dbReference type="EMBL" id="LIUF01000006">
    <property type="protein sequence ID" value="KOX91701.1"/>
    <property type="molecule type" value="Genomic_DNA"/>
</dbReference>
<dbReference type="InterPro" id="IPR029044">
    <property type="entry name" value="Nucleotide-diphossugar_trans"/>
</dbReference>